<dbReference type="EMBL" id="CP001277">
    <property type="protein sequence ID" value="ACQ68217.1"/>
    <property type="molecule type" value="Genomic_DNA"/>
</dbReference>
<sequence>MSQGYVVGKTAFIKINHLFFNCTAFRAYDKSKVPDRGGIFALMAFSESLH</sequence>
<gene>
    <name evidence="1" type="ordered locus">HDEF_1605</name>
</gene>
<dbReference type="HOGENOM" id="CLU_3118490_0_0_6"/>
<evidence type="ECO:0000313" key="2">
    <source>
        <dbReference type="Proteomes" id="UP000002334"/>
    </source>
</evidence>
<dbReference type="KEGG" id="hde:HDEF_1605"/>
<reference evidence="1 2" key="1">
    <citation type="journal article" date="2009" name="Proc. Natl. Acad. Sci. U.S.A.">
        <title>Hamiltonella defensa, genome evolution of protective bacterial endosymbiont from pathogenic ancestors.</title>
        <authorList>
            <person name="Degnan P.H."/>
            <person name="Yu Y."/>
            <person name="Sisneros N."/>
            <person name="Wing R.A."/>
            <person name="Moran N.A."/>
        </authorList>
    </citation>
    <scope>NUCLEOTIDE SEQUENCE [LARGE SCALE GENOMIC DNA]</scope>
    <source>
        <strain evidence="2">5AT</strain>
    </source>
</reference>
<dbReference type="STRING" id="572265.HDEF_1605"/>
<keyword evidence="2" id="KW-1185">Reference proteome</keyword>
<dbReference type="AlphaFoldDB" id="C4K6M4"/>
<proteinExistence type="predicted"/>
<dbReference type="Proteomes" id="UP000002334">
    <property type="component" value="Chromosome"/>
</dbReference>
<protein>
    <submittedName>
        <fullName evidence="1">Uncharacterized protein</fullName>
    </submittedName>
</protein>
<evidence type="ECO:0000313" key="1">
    <source>
        <dbReference type="EMBL" id="ACQ68217.1"/>
    </source>
</evidence>
<accession>C4K6M4</accession>
<name>C4K6M4_HAMD5</name>
<organism evidence="1 2">
    <name type="scientific">Hamiltonella defensa subsp. Acyrthosiphon pisum (strain 5AT)</name>
    <dbReference type="NCBI Taxonomy" id="572265"/>
    <lineage>
        <taxon>Bacteria</taxon>
        <taxon>Pseudomonadati</taxon>
        <taxon>Pseudomonadota</taxon>
        <taxon>Gammaproteobacteria</taxon>
        <taxon>Enterobacterales</taxon>
        <taxon>Enterobacteriaceae</taxon>
        <taxon>aphid secondary symbionts</taxon>
        <taxon>Candidatus Williamhamiltonella</taxon>
    </lineage>
</organism>